<evidence type="ECO:0008006" key="3">
    <source>
        <dbReference type="Google" id="ProtNLM"/>
    </source>
</evidence>
<sequence>MRYSLFFFCLFIFIGCSSKKTNSLTNLNLSLNEKEEIKGNELKKIVESKKFQDGDYLYITDSINLELKKIQLKVFSKRFSPTEPYIDRYIFDICINAKDSIIVLSETKKNNGSLSEEFVNEFNNTVPHSLKKETPYLHVSISCPALINKSFDAWNNYAKTINSIIHAYKTIRIKDSQLFFRKKYSNLTFNEKLKIVKSKPISIYLTFNTRCKSTPPPPPPTN</sequence>
<accession>A0ABU1A2C9</accession>
<evidence type="ECO:0000313" key="2">
    <source>
        <dbReference type="Proteomes" id="UP001230915"/>
    </source>
</evidence>
<proteinExistence type="predicted"/>
<dbReference type="EMBL" id="JAVHUL010000024">
    <property type="protein sequence ID" value="MDQ7917832.1"/>
    <property type="molecule type" value="Genomic_DNA"/>
</dbReference>
<name>A0ABU1A2C9_9FLAO</name>
<dbReference type="RefSeq" id="WP_308864685.1">
    <property type="nucleotide sequence ID" value="NZ_JAVHUL010000024.1"/>
</dbReference>
<keyword evidence="2" id="KW-1185">Reference proteome</keyword>
<evidence type="ECO:0000313" key="1">
    <source>
        <dbReference type="EMBL" id="MDQ7917832.1"/>
    </source>
</evidence>
<gene>
    <name evidence="1" type="ORF">RBU60_09615</name>
</gene>
<protein>
    <recommendedName>
        <fullName evidence="3">Lipoprotein</fullName>
    </recommendedName>
</protein>
<dbReference type="Proteomes" id="UP001230915">
    <property type="component" value="Unassembled WGS sequence"/>
</dbReference>
<organism evidence="1 2">
    <name type="scientific">Mesonia profundi</name>
    <dbReference type="NCBI Taxonomy" id="3070998"/>
    <lineage>
        <taxon>Bacteria</taxon>
        <taxon>Pseudomonadati</taxon>
        <taxon>Bacteroidota</taxon>
        <taxon>Flavobacteriia</taxon>
        <taxon>Flavobacteriales</taxon>
        <taxon>Flavobacteriaceae</taxon>
        <taxon>Mesonia</taxon>
    </lineage>
</organism>
<comment type="caution">
    <text evidence="1">The sequence shown here is derived from an EMBL/GenBank/DDBJ whole genome shotgun (WGS) entry which is preliminary data.</text>
</comment>
<reference evidence="1 2" key="1">
    <citation type="submission" date="2023-08" db="EMBL/GenBank/DDBJ databases">
        <title>Mesonia sp. MT50, isolated from deep-sea sediment of the Mariana Trench.</title>
        <authorList>
            <person name="Fu H."/>
        </authorList>
    </citation>
    <scope>NUCLEOTIDE SEQUENCE [LARGE SCALE GENOMIC DNA]</scope>
    <source>
        <strain evidence="1 2">MT50</strain>
    </source>
</reference>
<dbReference type="PROSITE" id="PS51257">
    <property type="entry name" value="PROKAR_LIPOPROTEIN"/>
    <property type="match status" value="1"/>
</dbReference>